<dbReference type="Pfam" id="PF00258">
    <property type="entry name" value="Flavodoxin_1"/>
    <property type="match status" value="1"/>
</dbReference>
<comment type="similarity">
    <text evidence="3 8">Belongs to the flavodoxin family.</text>
</comment>
<evidence type="ECO:0000256" key="6">
    <source>
        <dbReference type="ARBA" id="ARBA00022643"/>
    </source>
</evidence>
<sequence>MGKVLVLYASATGNTELMAETIAEYIRKQNHEVTMKDFDIDNVNANEITKYDTVLLGIYTWTNGELPFEVEDFYEQLDFVDLKGRVFAVFGSGDSFYDVYGGAVDIMYERLRELGAKLVPVRLKVDLEPDQADVERCRELAKQACQMIGESKRFFDK</sequence>
<evidence type="ECO:0000256" key="1">
    <source>
        <dbReference type="ARBA" id="ARBA00001917"/>
    </source>
</evidence>
<dbReference type="InterPro" id="IPR050619">
    <property type="entry name" value="Flavodoxin"/>
</dbReference>
<reference evidence="10 11" key="1">
    <citation type="journal article" date="2015" name="Antonie Van Leeuwenhoek">
        <title>Oceanobacillus bengalensis sp. nov., a bacterium isolated from seawater of the Bay of Bengal.</title>
        <authorList>
            <person name="Yongchang O."/>
            <person name="Xiang W."/>
            <person name="Wang G."/>
        </authorList>
    </citation>
    <scope>NUCLEOTIDE SEQUENCE [LARGE SCALE GENOMIC DNA]</scope>
    <source>
        <strain evidence="10 11">MCCC 1K00260</strain>
    </source>
</reference>
<dbReference type="Gene3D" id="3.40.50.360">
    <property type="match status" value="1"/>
</dbReference>
<evidence type="ECO:0000256" key="2">
    <source>
        <dbReference type="ARBA" id="ARBA00003297"/>
    </source>
</evidence>
<dbReference type="InterPro" id="IPR029039">
    <property type="entry name" value="Flavoprotein-like_sf"/>
</dbReference>
<dbReference type="PANTHER" id="PTHR42809">
    <property type="entry name" value="FLAVODOXIN 2"/>
    <property type="match status" value="1"/>
</dbReference>
<comment type="cofactor">
    <cofactor evidence="1 8">
        <name>FMN</name>
        <dbReference type="ChEBI" id="CHEBI:58210"/>
    </cofactor>
</comment>
<dbReference type="NCBIfam" id="TIGR01753">
    <property type="entry name" value="flav_short"/>
    <property type="match status" value="1"/>
</dbReference>
<evidence type="ECO:0000313" key="10">
    <source>
        <dbReference type="EMBL" id="RKQ18165.1"/>
    </source>
</evidence>
<dbReference type="InterPro" id="IPR001226">
    <property type="entry name" value="Flavodoxin_CS"/>
</dbReference>
<dbReference type="PANTHER" id="PTHR42809:SF1">
    <property type="entry name" value="FLAVODOXIN 1"/>
    <property type="match status" value="1"/>
</dbReference>
<evidence type="ECO:0000256" key="8">
    <source>
        <dbReference type="RuleBase" id="RU367037"/>
    </source>
</evidence>
<dbReference type="Proteomes" id="UP000281813">
    <property type="component" value="Unassembled WGS sequence"/>
</dbReference>
<dbReference type="EMBL" id="RBZO01000002">
    <property type="protein sequence ID" value="RKQ18165.1"/>
    <property type="molecule type" value="Genomic_DNA"/>
</dbReference>
<evidence type="ECO:0000256" key="7">
    <source>
        <dbReference type="ARBA" id="ARBA00022982"/>
    </source>
</evidence>
<dbReference type="GO" id="GO:0010181">
    <property type="term" value="F:FMN binding"/>
    <property type="evidence" value="ECO:0007669"/>
    <property type="project" value="UniProtKB-UniRule"/>
</dbReference>
<dbReference type="RefSeq" id="WP_121128066.1">
    <property type="nucleotide sequence ID" value="NZ_JBHUFK010000006.1"/>
</dbReference>
<dbReference type="PROSITE" id="PS00201">
    <property type="entry name" value="FLAVODOXIN"/>
    <property type="match status" value="1"/>
</dbReference>
<feature type="domain" description="Flavodoxin-like" evidence="9">
    <location>
        <begin position="4"/>
        <end position="145"/>
    </location>
</feature>
<dbReference type="NCBIfam" id="NF005216">
    <property type="entry name" value="PRK06703.1"/>
    <property type="match status" value="1"/>
</dbReference>
<dbReference type="InterPro" id="IPR010087">
    <property type="entry name" value="Flav_short"/>
</dbReference>
<evidence type="ECO:0000256" key="4">
    <source>
        <dbReference type="ARBA" id="ARBA00022448"/>
    </source>
</evidence>
<evidence type="ECO:0000259" key="9">
    <source>
        <dbReference type="PROSITE" id="PS50902"/>
    </source>
</evidence>
<evidence type="ECO:0000256" key="5">
    <source>
        <dbReference type="ARBA" id="ARBA00022630"/>
    </source>
</evidence>
<dbReference type="GO" id="GO:0016651">
    <property type="term" value="F:oxidoreductase activity, acting on NAD(P)H"/>
    <property type="evidence" value="ECO:0007669"/>
    <property type="project" value="UniProtKB-ARBA"/>
</dbReference>
<keyword evidence="7 8" id="KW-0249">Electron transport</keyword>
<accession>A0A494Z6P6</accession>
<keyword evidence="6 8" id="KW-0288">FMN</keyword>
<gene>
    <name evidence="10" type="ORF">D8M05_01820</name>
</gene>
<keyword evidence="5 8" id="KW-0285">Flavoprotein</keyword>
<organism evidence="10 11">
    <name type="scientific">Oceanobacillus bengalensis</name>
    <dbReference type="NCBI Taxonomy" id="1435466"/>
    <lineage>
        <taxon>Bacteria</taxon>
        <taxon>Bacillati</taxon>
        <taxon>Bacillota</taxon>
        <taxon>Bacilli</taxon>
        <taxon>Bacillales</taxon>
        <taxon>Bacillaceae</taxon>
        <taxon>Oceanobacillus</taxon>
    </lineage>
</organism>
<keyword evidence="4 8" id="KW-0813">Transport</keyword>
<dbReference type="SUPFAM" id="SSF52218">
    <property type="entry name" value="Flavoproteins"/>
    <property type="match status" value="1"/>
</dbReference>
<dbReference type="GO" id="GO:0009055">
    <property type="term" value="F:electron transfer activity"/>
    <property type="evidence" value="ECO:0007669"/>
    <property type="project" value="UniProtKB-UniRule"/>
</dbReference>
<comment type="caution">
    <text evidence="10">The sequence shown here is derived from an EMBL/GenBank/DDBJ whole genome shotgun (WGS) entry which is preliminary data.</text>
</comment>
<evidence type="ECO:0000256" key="3">
    <source>
        <dbReference type="ARBA" id="ARBA00005267"/>
    </source>
</evidence>
<protein>
    <recommendedName>
        <fullName evidence="8">Flavodoxin</fullName>
    </recommendedName>
</protein>
<dbReference type="PROSITE" id="PS50902">
    <property type="entry name" value="FLAVODOXIN_LIKE"/>
    <property type="match status" value="1"/>
</dbReference>
<dbReference type="AlphaFoldDB" id="A0A494Z6P6"/>
<comment type="function">
    <text evidence="2 8">Low-potential electron donor to a number of redox enzymes.</text>
</comment>
<evidence type="ECO:0000313" key="11">
    <source>
        <dbReference type="Proteomes" id="UP000281813"/>
    </source>
</evidence>
<name>A0A494Z6P6_9BACI</name>
<dbReference type="InterPro" id="IPR008254">
    <property type="entry name" value="Flavodoxin/NO_synth"/>
</dbReference>
<dbReference type="OrthoDB" id="9790745at2"/>
<dbReference type="NCBIfam" id="NF005246">
    <property type="entry name" value="PRK06756.1"/>
    <property type="match status" value="1"/>
</dbReference>
<proteinExistence type="inferred from homology"/>
<keyword evidence="11" id="KW-1185">Reference proteome</keyword>